<reference evidence="1 2" key="1">
    <citation type="submission" date="2020-09" db="EMBL/GenBank/DDBJ databases">
        <title>De no assembly of potato wild relative species, Solanum commersonii.</title>
        <authorList>
            <person name="Cho K."/>
        </authorList>
    </citation>
    <scope>NUCLEOTIDE SEQUENCE [LARGE SCALE GENOMIC DNA]</scope>
    <source>
        <strain evidence="1">LZ3.2</strain>
        <tissue evidence="1">Leaf</tissue>
    </source>
</reference>
<name>A0A9J5X9R7_SOLCO</name>
<comment type="caution">
    <text evidence="1">The sequence shown here is derived from an EMBL/GenBank/DDBJ whole genome shotgun (WGS) entry which is preliminary data.</text>
</comment>
<gene>
    <name evidence="1" type="ORF">H5410_044711</name>
</gene>
<dbReference type="EMBL" id="JACXVP010000009">
    <property type="protein sequence ID" value="KAG5584277.1"/>
    <property type="molecule type" value="Genomic_DNA"/>
</dbReference>
<accession>A0A9J5X9R7</accession>
<proteinExistence type="predicted"/>
<evidence type="ECO:0000313" key="2">
    <source>
        <dbReference type="Proteomes" id="UP000824120"/>
    </source>
</evidence>
<protein>
    <submittedName>
        <fullName evidence="1">Uncharacterized protein</fullName>
    </submittedName>
</protein>
<dbReference type="OrthoDB" id="1210636at2759"/>
<dbReference type="AlphaFoldDB" id="A0A9J5X9R7"/>
<keyword evidence="2" id="KW-1185">Reference proteome</keyword>
<dbReference type="Proteomes" id="UP000824120">
    <property type="component" value="Chromosome 9"/>
</dbReference>
<sequence length="100" mass="11802">MVRQKPRDITIEETWSAQGWNLIFRRLLGNWEVERVVELLERVENFTGTNTAPDSIRWRHNEDGHFLVNRVYNRGLSEMTGSFKGPLKKYMEKHGTNKGK</sequence>
<organism evidence="1 2">
    <name type="scientific">Solanum commersonii</name>
    <name type="common">Commerson's wild potato</name>
    <name type="synonym">Commerson's nightshade</name>
    <dbReference type="NCBI Taxonomy" id="4109"/>
    <lineage>
        <taxon>Eukaryota</taxon>
        <taxon>Viridiplantae</taxon>
        <taxon>Streptophyta</taxon>
        <taxon>Embryophyta</taxon>
        <taxon>Tracheophyta</taxon>
        <taxon>Spermatophyta</taxon>
        <taxon>Magnoliopsida</taxon>
        <taxon>eudicotyledons</taxon>
        <taxon>Gunneridae</taxon>
        <taxon>Pentapetalae</taxon>
        <taxon>asterids</taxon>
        <taxon>lamiids</taxon>
        <taxon>Solanales</taxon>
        <taxon>Solanaceae</taxon>
        <taxon>Solanoideae</taxon>
        <taxon>Solaneae</taxon>
        <taxon>Solanum</taxon>
    </lineage>
</organism>
<evidence type="ECO:0000313" key="1">
    <source>
        <dbReference type="EMBL" id="KAG5584277.1"/>
    </source>
</evidence>